<evidence type="ECO:0000313" key="2">
    <source>
        <dbReference type="Proteomes" id="UP000008370"/>
    </source>
</evidence>
<dbReference type="AlphaFoldDB" id="K5W3W3"/>
<dbReference type="Proteomes" id="UP000008370">
    <property type="component" value="Unassembled WGS sequence"/>
</dbReference>
<dbReference type="HOGENOM" id="CLU_1448199_0_0_1"/>
<dbReference type="InParanoid" id="K5W3W3"/>
<reference evidence="1 2" key="1">
    <citation type="journal article" date="2012" name="BMC Genomics">
        <title>Comparative genomics of the white-rot fungi, Phanerochaete carnosa and P. chrysosporium, to elucidate the genetic basis of the distinct wood types they colonize.</title>
        <authorList>
            <person name="Suzuki H."/>
            <person name="MacDonald J."/>
            <person name="Syed K."/>
            <person name="Salamov A."/>
            <person name="Hori C."/>
            <person name="Aerts A."/>
            <person name="Henrissat B."/>
            <person name="Wiebenga A."/>
            <person name="vanKuyk P.A."/>
            <person name="Barry K."/>
            <person name="Lindquist E."/>
            <person name="LaButti K."/>
            <person name="Lapidus A."/>
            <person name="Lucas S."/>
            <person name="Coutinho P."/>
            <person name="Gong Y."/>
            <person name="Samejima M."/>
            <person name="Mahadevan R."/>
            <person name="Abou-Zaid M."/>
            <person name="de Vries R.P."/>
            <person name="Igarashi K."/>
            <person name="Yadav J.S."/>
            <person name="Grigoriev I.V."/>
            <person name="Master E.R."/>
        </authorList>
    </citation>
    <scope>NUCLEOTIDE SEQUENCE [LARGE SCALE GENOMIC DNA]</scope>
    <source>
        <strain evidence="1 2">HHB-10118-sp</strain>
    </source>
</reference>
<organism evidence="1 2">
    <name type="scientific">Phanerochaete carnosa (strain HHB-10118-sp)</name>
    <name type="common">White-rot fungus</name>
    <name type="synonym">Peniophora carnosa</name>
    <dbReference type="NCBI Taxonomy" id="650164"/>
    <lineage>
        <taxon>Eukaryota</taxon>
        <taxon>Fungi</taxon>
        <taxon>Dikarya</taxon>
        <taxon>Basidiomycota</taxon>
        <taxon>Agaricomycotina</taxon>
        <taxon>Agaricomycetes</taxon>
        <taxon>Polyporales</taxon>
        <taxon>Phanerochaetaceae</taxon>
        <taxon>Phanerochaete</taxon>
    </lineage>
</organism>
<dbReference type="EMBL" id="JH930470">
    <property type="protein sequence ID" value="EKM58583.1"/>
    <property type="molecule type" value="Genomic_DNA"/>
</dbReference>
<accession>K5W3W3</accession>
<dbReference type="GeneID" id="18912599"/>
<protein>
    <submittedName>
        <fullName evidence="1">Uncharacterized protein</fullName>
    </submittedName>
</protein>
<evidence type="ECO:0000313" key="1">
    <source>
        <dbReference type="EMBL" id="EKM58583.1"/>
    </source>
</evidence>
<proteinExistence type="predicted"/>
<gene>
    <name evidence="1" type="ORF">PHACADRAFT_207401</name>
</gene>
<keyword evidence="2" id="KW-1185">Reference proteome</keyword>
<dbReference type="RefSeq" id="XP_007393891.1">
    <property type="nucleotide sequence ID" value="XM_007393829.1"/>
</dbReference>
<sequence length="187" mass="20807">MDTTPARWLRPRFDKRCRRCRMSAAFLPSGRAQMALTSAGVCYPMRHHLCPNLIPDCSETPIVDRTRASSLSKAALFAHTTWVTTVARGLCALVAYVLCWIKSLKITEPTLIRERDEREACAFMMMCGPEKIHLLFGAASFHNPAEIGSITDVDNPEAVDSRPRCLCRSISSPSSLNEEPEIPSLVN</sequence>
<dbReference type="OrthoDB" id="3029001at2759"/>
<dbReference type="KEGG" id="pco:PHACADRAFT_207401"/>
<name>K5W3W3_PHACS</name>